<dbReference type="GO" id="GO:0016788">
    <property type="term" value="F:hydrolase activity, acting on ester bonds"/>
    <property type="evidence" value="ECO:0007669"/>
    <property type="project" value="UniProtKB-ARBA"/>
</dbReference>
<evidence type="ECO:0000313" key="4">
    <source>
        <dbReference type="EMBL" id="AYM54538.1"/>
    </source>
</evidence>
<dbReference type="SUPFAM" id="SSF52266">
    <property type="entry name" value="SGNH hydrolase"/>
    <property type="match status" value="1"/>
</dbReference>
<feature type="compositionally biased region" description="Basic and acidic residues" evidence="1">
    <location>
        <begin position="274"/>
        <end position="291"/>
    </location>
</feature>
<feature type="chain" id="PRO_5019217683" description="SGNH hydrolase-type esterase domain-containing protein" evidence="2">
    <location>
        <begin position="26"/>
        <end position="291"/>
    </location>
</feature>
<accession>A0A3S7V0K5</accession>
<feature type="compositionally biased region" description="Low complexity" evidence="1">
    <location>
        <begin position="26"/>
        <end position="80"/>
    </location>
</feature>
<dbReference type="InterPro" id="IPR013830">
    <property type="entry name" value="SGNH_hydro"/>
</dbReference>
<name>A0A3S7V0K5_9BACT</name>
<evidence type="ECO:0000259" key="3">
    <source>
        <dbReference type="Pfam" id="PF13472"/>
    </source>
</evidence>
<dbReference type="PROSITE" id="PS51257">
    <property type="entry name" value="PROKAR_LIPOPROTEIN"/>
    <property type="match status" value="1"/>
</dbReference>
<keyword evidence="2" id="KW-0732">Signal</keyword>
<protein>
    <recommendedName>
        <fullName evidence="3">SGNH hydrolase-type esterase domain-containing protein</fullName>
    </recommendedName>
</protein>
<evidence type="ECO:0000256" key="1">
    <source>
        <dbReference type="SAM" id="MobiDB-lite"/>
    </source>
</evidence>
<proteinExistence type="predicted"/>
<dbReference type="CDD" id="cd00229">
    <property type="entry name" value="SGNH_hydrolase"/>
    <property type="match status" value="1"/>
</dbReference>
<reference evidence="4" key="1">
    <citation type="journal article" date="2018" name="J. Ind. Microbiol. Biotechnol.">
        <title>Genome mining reveals uncommon alkylpyrones as type III PKS products from myxobacteria.</title>
        <authorList>
            <person name="Hug J.J."/>
            <person name="Panter F."/>
            <person name="Krug D."/>
            <person name="Muller R."/>
        </authorList>
    </citation>
    <scope>NUCLEOTIDE SEQUENCE</scope>
    <source>
        <strain evidence="4">SBSr021</strain>
    </source>
</reference>
<dbReference type="EMBL" id="MH908924">
    <property type="protein sequence ID" value="AYM54538.1"/>
    <property type="molecule type" value="Genomic_DNA"/>
</dbReference>
<organism evidence="4">
    <name type="scientific">Racemicystis crocea</name>
    <dbReference type="NCBI Taxonomy" id="1707966"/>
    <lineage>
        <taxon>Bacteria</taxon>
        <taxon>Pseudomonadati</taxon>
        <taxon>Myxococcota</taxon>
        <taxon>Polyangia</taxon>
        <taxon>Polyangiales</taxon>
        <taxon>Polyangiaceae</taxon>
    </lineage>
</organism>
<dbReference type="Gene3D" id="3.40.50.1110">
    <property type="entry name" value="SGNH hydrolase"/>
    <property type="match status" value="1"/>
</dbReference>
<dbReference type="AlphaFoldDB" id="A0A3S7V0K5"/>
<feature type="region of interest" description="Disordered" evidence="1">
    <location>
        <begin position="26"/>
        <end position="83"/>
    </location>
</feature>
<feature type="domain" description="SGNH hydrolase-type esterase" evidence="3">
    <location>
        <begin position="95"/>
        <end position="232"/>
    </location>
</feature>
<sequence length="291" mass="30679">MRTSPSLAPLALTALALVAACAPSASPRPATEHAASAPSVRRARAASAPLRAAAEPPKAAAAPEAPRATAEAAATAAPAMAEPPPIPPNTAVLHVGDSFTNAGFSQALRPKMHALGVRYEVRAEDSSYTTSWASKLGKLVADIQPDLVIISLGANEVENTEPVTHAPAVRRIVRAIGGRPCVWVSPPLWRKDTGITEVIRENSAPCRFFDSDAIVTQAIPRQRDHIHPNKEGGAIWAEAFWAWLERERAPRSAADDAAPPSRPWALKPAPPAEHAPKRAAGDASVRADRAD</sequence>
<dbReference type="Pfam" id="PF13472">
    <property type="entry name" value="Lipase_GDSL_2"/>
    <property type="match status" value="1"/>
</dbReference>
<dbReference type="InterPro" id="IPR036514">
    <property type="entry name" value="SGNH_hydro_sf"/>
</dbReference>
<evidence type="ECO:0000256" key="2">
    <source>
        <dbReference type="SAM" id="SignalP"/>
    </source>
</evidence>
<feature type="region of interest" description="Disordered" evidence="1">
    <location>
        <begin position="251"/>
        <end position="291"/>
    </location>
</feature>
<feature type="signal peptide" evidence="2">
    <location>
        <begin position="1"/>
        <end position="25"/>
    </location>
</feature>